<evidence type="ECO:0000313" key="2">
    <source>
        <dbReference type="EMBL" id="RNL61573.1"/>
    </source>
</evidence>
<dbReference type="GO" id="GO:0005198">
    <property type="term" value="F:structural molecule activity"/>
    <property type="evidence" value="ECO:0007669"/>
    <property type="project" value="InterPro"/>
</dbReference>
<dbReference type="InterPro" id="IPR013384">
    <property type="entry name" value="Flagell_FlgL"/>
</dbReference>
<dbReference type="RefSeq" id="WP_123253720.1">
    <property type="nucleotide sequence ID" value="NZ_RBED01000012.1"/>
</dbReference>
<dbReference type="InterPro" id="IPR001029">
    <property type="entry name" value="Flagellin_N"/>
</dbReference>
<dbReference type="SUPFAM" id="SSF64518">
    <property type="entry name" value="Phase 1 flagellin"/>
    <property type="match status" value="1"/>
</dbReference>
<protein>
    <submittedName>
        <fullName evidence="2">Flagellar hook-associated protein 3</fullName>
    </submittedName>
</protein>
<evidence type="ECO:0000313" key="3">
    <source>
        <dbReference type="Proteomes" id="UP000273807"/>
    </source>
</evidence>
<dbReference type="InterPro" id="IPR001492">
    <property type="entry name" value="Flagellin"/>
</dbReference>
<dbReference type="AlphaFoldDB" id="A0A3N0CEZ0"/>
<dbReference type="PANTHER" id="PTHR42792:SF1">
    <property type="entry name" value="FLAGELLAR HOOK-ASSOCIATED PROTEIN 3"/>
    <property type="match status" value="1"/>
</dbReference>
<dbReference type="GO" id="GO:0009424">
    <property type="term" value="C:bacterial-type flagellum hook"/>
    <property type="evidence" value="ECO:0007669"/>
    <property type="project" value="InterPro"/>
</dbReference>
<accession>A0A3N0CEZ0</accession>
<dbReference type="OrthoDB" id="9758307at2"/>
<gene>
    <name evidence="2" type="primary">flgL</name>
    <name evidence="2" type="ORF">D7003_01345</name>
</gene>
<dbReference type="Proteomes" id="UP000273807">
    <property type="component" value="Unassembled WGS sequence"/>
</dbReference>
<keyword evidence="2" id="KW-0282">Flagellum</keyword>
<reference evidence="2 3" key="1">
    <citation type="submission" date="2018-10" db="EMBL/GenBank/DDBJ databases">
        <title>Genome sequencing of Arthrobacter oryzae TNB02.</title>
        <authorList>
            <person name="Cho Y.-J."/>
            <person name="Cho A."/>
            <person name="Kim O.-S."/>
        </authorList>
    </citation>
    <scope>NUCLEOTIDE SEQUENCE [LARGE SCALE GENOMIC DNA]</scope>
    <source>
        <strain evidence="2 3">TNB02</strain>
    </source>
</reference>
<comment type="caution">
    <text evidence="2">The sequence shown here is derived from an EMBL/GenBank/DDBJ whole genome shotgun (WGS) entry which is preliminary data.</text>
</comment>
<proteinExistence type="predicted"/>
<dbReference type="GO" id="GO:0071973">
    <property type="term" value="P:bacterial-type flagellum-dependent cell motility"/>
    <property type="evidence" value="ECO:0007669"/>
    <property type="project" value="InterPro"/>
</dbReference>
<feature type="domain" description="Flagellin N-terminal" evidence="1">
    <location>
        <begin position="6"/>
        <end position="140"/>
    </location>
</feature>
<keyword evidence="3" id="KW-1185">Reference proteome</keyword>
<keyword evidence="2" id="KW-0969">Cilium</keyword>
<dbReference type="Pfam" id="PF00669">
    <property type="entry name" value="Flagellin_N"/>
    <property type="match status" value="1"/>
</dbReference>
<evidence type="ECO:0000259" key="1">
    <source>
        <dbReference type="Pfam" id="PF00669"/>
    </source>
</evidence>
<dbReference type="Gene3D" id="1.20.1330.10">
    <property type="entry name" value="f41 fragment of flagellin, N-terminal domain"/>
    <property type="match status" value="1"/>
</dbReference>
<name>A0A3N0CEZ0_9MICC</name>
<organism evidence="2 3">
    <name type="scientific">Arthrobacter oryzae</name>
    <dbReference type="NCBI Taxonomy" id="409290"/>
    <lineage>
        <taxon>Bacteria</taxon>
        <taxon>Bacillati</taxon>
        <taxon>Actinomycetota</taxon>
        <taxon>Actinomycetes</taxon>
        <taxon>Micrococcales</taxon>
        <taxon>Micrococcaceae</taxon>
        <taxon>Arthrobacter</taxon>
    </lineage>
</organism>
<dbReference type="PANTHER" id="PTHR42792">
    <property type="entry name" value="FLAGELLIN"/>
    <property type="match status" value="1"/>
</dbReference>
<keyword evidence="2" id="KW-0966">Cell projection</keyword>
<dbReference type="NCBIfam" id="TIGR02550">
    <property type="entry name" value="flagell_flgL"/>
    <property type="match status" value="1"/>
</dbReference>
<sequence>MLNRVTNLTMTANAQRTLQTQQSRLAELQDKAVTLDKIKRPSDDPAATGQALQTRAQLAATAQYGRNIDDGSGWLMAADSALGQATNVLNRIRDLTVQAGNGTLNQTAKDAIAIEFDGLNQDLMSIANTKHLGRSIFAGSSDKAQAFTAAIPPNPLVPGDTGTPPVFNGFSGSSVERRVSDNQTVRVDADGAKIFGNGATSIFSVVSDMAAALRAGTDITPRLTDLDTSLTSVIGGRAEIGVQQVRLERAGTVNTELEATLDAQKMSIEKADLGSVIMDLKLQENTYQVALAATARVLQPTLMDFLR</sequence>
<dbReference type="EMBL" id="RBED01000012">
    <property type="protein sequence ID" value="RNL61573.1"/>
    <property type="molecule type" value="Genomic_DNA"/>
</dbReference>